<evidence type="ECO:0000313" key="1">
    <source>
        <dbReference type="EMBL" id="PIQ88551.1"/>
    </source>
</evidence>
<comment type="caution">
    <text evidence="1">The sequence shown here is derived from an EMBL/GenBank/DDBJ whole genome shotgun (WGS) entry which is preliminary data.</text>
</comment>
<accession>A0A2H0LVZ0</accession>
<sequence length="70" mass="8252">MSKQKQKAKKQYLCQICGRHIDSKAALMHVKAEEYLIRLIKNNHPDWDVNSNACNKCVDYYRKLVKEAEI</sequence>
<proteinExistence type="predicted"/>
<dbReference type="AlphaFoldDB" id="A0A2H0LVZ0"/>
<dbReference type="Proteomes" id="UP000229641">
    <property type="component" value="Unassembled WGS sequence"/>
</dbReference>
<organism evidence="1 2">
    <name type="scientific">Candidatus Ghiorseimicrobium undicola</name>
    <dbReference type="NCBI Taxonomy" id="1974746"/>
    <lineage>
        <taxon>Bacteria</taxon>
        <taxon>Pseudomonadati</taxon>
        <taxon>Candidatus Omnitrophota</taxon>
        <taxon>Candidatus Ghiorseimicrobium</taxon>
    </lineage>
</organism>
<dbReference type="EMBL" id="PCWA01000097">
    <property type="protein sequence ID" value="PIQ88551.1"/>
    <property type="molecule type" value="Genomic_DNA"/>
</dbReference>
<gene>
    <name evidence="1" type="ORF">COV72_07955</name>
</gene>
<name>A0A2H0LVZ0_9BACT</name>
<evidence type="ECO:0000313" key="2">
    <source>
        <dbReference type="Proteomes" id="UP000229641"/>
    </source>
</evidence>
<protein>
    <submittedName>
        <fullName evidence="1">Uncharacterized protein</fullName>
    </submittedName>
</protein>
<reference evidence="1 2" key="1">
    <citation type="submission" date="2017-09" db="EMBL/GenBank/DDBJ databases">
        <title>Depth-based differentiation of microbial function through sediment-hosted aquifers and enrichment of novel symbionts in the deep terrestrial subsurface.</title>
        <authorList>
            <person name="Probst A.J."/>
            <person name="Ladd B."/>
            <person name="Jarett J.K."/>
            <person name="Geller-Mcgrath D.E."/>
            <person name="Sieber C.M."/>
            <person name="Emerson J.B."/>
            <person name="Anantharaman K."/>
            <person name="Thomas B.C."/>
            <person name="Malmstrom R."/>
            <person name="Stieglmeier M."/>
            <person name="Klingl A."/>
            <person name="Woyke T."/>
            <person name="Ryan C.M."/>
            <person name="Banfield J.F."/>
        </authorList>
    </citation>
    <scope>NUCLEOTIDE SEQUENCE [LARGE SCALE GENOMIC DNA]</scope>
    <source>
        <strain evidence="1">CG11_big_fil_rev_8_21_14_0_20_42_13</strain>
    </source>
</reference>